<organism evidence="1 2">
    <name type="scientific">Methanolobus vulcani</name>
    <dbReference type="NCBI Taxonomy" id="38026"/>
    <lineage>
        <taxon>Archaea</taxon>
        <taxon>Methanobacteriati</taxon>
        <taxon>Methanobacteriota</taxon>
        <taxon>Stenosarchaea group</taxon>
        <taxon>Methanomicrobia</taxon>
        <taxon>Methanosarcinales</taxon>
        <taxon>Methanosarcinaceae</taxon>
        <taxon>Methanolobus</taxon>
    </lineage>
</organism>
<accession>A0A7Z8KNS7</accession>
<dbReference type="OrthoDB" id="146808at2157"/>
<dbReference type="AlphaFoldDB" id="A0A7Z8KNS7"/>
<dbReference type="InterPro" id="IPR036388">
    <property type="entry name" value="WH-like_DNA-bd_sf"/>
</dbReference>
<dbReference type="InterPro" id="IPR036390">
    <property type="entry name" value="WH_DNA-bd_sf"/>
</dbReference>
<sequence>MRCQTAIKQDTDDHVKWVLSVDRRIVLLEYMKKNIVGKASDVAQVTSKSTQNMSRAMKEFESRGLIECINPAKNTWKKYMLTDMGRNVIREMDGKFI</sequence>
<dbReference type="RefSeq" id="WP_154809554.1">
    <property type="nucleotide sequence ID" value="NZ_VIAQ01000013.1"/>
</dbReference>
<evidence type="ECO:0000313" key="1">
    <source>
        <dbReference type="EMBL" id="TQD25923.1"/>
    </source>
</evidence>
<proteinExistence type="predicted"/>
<evidence type="ECO:0000313" key="2">
    <source>
        <dbReference type="Proteomes" id="UP000319335"/>
    </source>
</evidence>
<dbReference type="EMBL" id="VIAQ01000013">
    <property type="protein sequence ID" value="TQD25923.1"/>
    <property type="molecule type" value="Genomic_DNA"/>
</dbReference>
<protein>
    <submittedName>
        <fullName evidence="1">Sugar-specific transcriptional regulator TrmB</fullName>
    </submittedName>
</protein>
<dbReference type="Proteomes" id="UP000319335">
    <property type="component" value="Unassembled WGS sequence"/>
</dbReference>
<reference evidence="1 2" key="1">
    <citation type="submission" date="2019-06" db="EMBL/GenBank/DDBJ databases">
        <title>Draft genome sequence of Methanolobus vulcani B1d.</title>
        <authorList>
            <person name="Creighbaum A.J."/>
            <person name="Ticak T."/>
            <person name="Hariraju D."/>
            <person name="Arivett B.A."/>
            <person name="Ferguson D.J.Jr."/>
        </authorList>
    </citation>
    <scope>NUCLEOTIDE SEQUENCE [LARGE SCALE GENOMIC DNA]</scope>
    <source>
        <strain evidence="1 2">B1d</strain>
    </source>
</reference>
<gene>
    <name evidence="1" type="ORF">FKV42_07045</name>
</gene>
<dbReference type="Gene3D" id="1.10.10.10">
    <property type="entry name" value="Winged helix-like DNA-binding domain superfamily/Winged helix DNA-binding domain"/>
    <property type="match status" value="1"/>
</dbReference>
<name>A0A7Z8KNS7_9EURY</name>
<dbReference type="SUPFAM" id="SSF46785">
    <property type="entry name" value="Winged helix' DNA-binding domain"/>
    <property type="match status" value="1"/>
</dbReference>
<comment type="caution">
    <text evidence="1">The sequence shown here is derived from an EMBL/GenBank/DDBJ whole genome shotgun (WGS) entry which is preliminary data.</text>
</comment>
<keyword evidence="2" id="KW-1185">Reference proteome</keyword>